<proteinExistence type="predicted"/>
<dbReference type="WBParaSite" id="maker-uti_cns_0012203-snap-gene-0.5-mRNA-1">
    <property type="protein sequence ID" value="maker-uti_cns_0012203-snap-gene-0.5-mRNA-1"/>
    <property type="gene ID" value="maker-uti_cns_0012203-snap-gene-0.5"/>
</dbReference>
<dbReference type="AlphaFoldDB" id="A0A1I8IF26"/>
<evidence type="ECO:0000313" key="2">
    <source>
        <dbReference type="WBParaSite" id="maker-uti_cns_0012203-snap-gene-0.5-mRNA-1"/>
    </source>
</evidence>
<dbReference type="Proteomes" id="UP000095280">
    <property type="component" value="Unplaced"/>
</dbReference>
<keyword evidence="1" id="KW-1185">Reference proteome</keyword>
<sequence>MRRRCLLRLAARPAALRRPASTAAAPAAAAALALLEQLQAPATAPTASTA</sequence>
<organism evidence="1 2">
    <name type="scientific">Macrostomum lignano</name>
    <dbReference type="NCBI Taxonomy" id="282301"/>
    <lineage>
        <taxon>Eukaryota</taxon>
        <taxon>Metazoa</taxon>
        <taxon>Spiralia</taxon>
        <taxon>Lophotrochozoa</taxon>
        <taxon>Platyhelminthes</taxon>
        <taxon>Rhabditophora</taxon>
        <taxon>Macrostomorpha</taxon>
        <taxon>Macrostomida</taxon>
        <taxon>Macrostomidae</taxon>
        <taxon>Macrostomum</taxon>
    </lineage>
</organism>
<name>A0A1I8IF26_9PLAT</name>
<protein>
    <submittedName>
        <fullName evidence="2">Secreted protein</fullName>
    </submittedName>
</protein>
<accession>A0A1I8IF26</accession>
<reference evidence="2" key="1">
    <citation type="submission" date="2016-11" db="UniProtKB">
        <authorList>
            <consortium name="WormBaseParasite"/>
        </authorList>
    </citation>
    <scope>IDENTIFICATION</scope>
</reference>
<evidence type="ECO:0000313" key="1">
    <source>
        <dbReference type="Proteomes" id="UP000095280"/>
    </source>
</evidence>